<dbReference type="EC" id="2.1.1.63" evidence="8"/>
<evidence type="ECO:0000256" key="7">
    <source>
        <dbReference type="ARBA" id="ARBA00049348"/>
    </source>
</evidence>
<keyword evidence="3 8" id="KW-0489">Methyltransferase</keyword>
<feature type="domain" description="Methylated-DNA-[protein]-cysteine S-methyltransferase DNA binding" evidence="9">
    <location>
        <begin position="70"/>
        <end position="147"/>
    </location>
</feature>
<evidence type="ECO:0000256" key="1">
    <source>
        <dbReference type="ARBA" id="ARBA00001286"/>
    </source>
</evidence>
<evidence type="ECO:0000259" key="10">
    <source>
        <dbReference type="Pfam" id="PF02870"/>
    </source>
</evidence>
<evidence type="ECO:0000256" key="2">
    <source>
        <dbReference type="ARBA" id="ARBA00022490"/>
    </source>
</evidence>
<dbReference type="RefSeq" id="WP_344766134.1">
    <property type="nucleotide sequence ID" value="NZ_BAABAK010000009.1"/>
</dbReference>
<comment type="caution">
    <text evidence="11">The sequence shown here is derived from an EMBL/GenBank/DDBJ whole genome shotgun (WGS) entry which is preliminary data.</text>
</comment>
<dbReference type="PANTHER" id="PTHR10815:SF13">
    <property type="entry name" value="METHYLATED-DNA--PROTEIN-CYSTEINE METHYLTRANSFERASE"/>
    <property type="match status" value="1"/>
</dbReference>
<evidence type="ECO:0000256" key="6">
    <source>
        <dbReference type="ARBA" id="ARBA00023204"/>
    </source>
</evidence>
<keyword evidence="5 8" id="KW-0227">DNA damage</keyword>
<dbReference type="EMBL" id="BAABAK010000009">
    <property type="protein sequence ID" value="GAA3963632.1"/>
    <property type="molecule type" value="Genomic_DNA"/>
</dbReference>
<evidence type="ECO:0000256" key="8">
    <source>
        <dbReference type="HAMAP-Rule" id="MF_00772"/>
    </source>
</evidence>
<keyword evidence="2 8" id="KW-0963">Cytoplasm</keyword>
<accession>A0ABP7PD08</accession>
<keyword evidence="4 8" id="KW-0808">Transferase</keyword>
<dbReference type="InterPro" id="IPR036388">
    <property type="entry name" value="WH-like_DNA-bd_sf"/>
</dbReference>
<dbReference type="InterPro" id="IPR036631">
    <property type="entry name" value="MGMT_N_sf"/>
</dbReference>
<evidence type="ECO:0000259" key="9">
    <source>
        <dbReference type="Pfam" id="PF01035"/>
    </source>
</evidence>
<feature type="active site" description="Nucleophile; methyl group acceptor" evidence="8">
    <location>
        <position position="119"/>
    </location>
</feature>
<evidence type="ECO:0000256" key="3">
    <source>
        <dbReference type="ARBA" id="ARBA00022603"/>
    </source>
</evidence>
<protein>
    <recommendedName>
        <fullName evidence="8">Methylated-DNA--protein-cysteine methyltransferase</fullName>
        <ecNumber evidence="8">2.1.1.63</ecNumber>
    </recommendedName>
    <alternativeName>
        <fullName evidence="8">6-O-methylguanine-DNA methyltransferase</fullName>
        <shortName evidence="8">MGMT</shortName>
    </alternativeName>
    <alternativeName>
        <fullName evidence="8">O-6-methylguanine-DNA-alkyltransferase</fullName>
    </alternativeName>
</protein>
<evidence type="ECO:0000313" key="12">
    <source>
        <dbReference type="Proteomes" id="UP001501081"/>
    </source>
</evidence>
<evidence type="ECO:0000313" key="11">
    <source>
        <dbReference type="EMBL" id="GAA3963632.1"/>
    </source>
</evidence>
<dbReference type="CDD" id="cd06445">
    <property type="entry name" value="ATase"/>
    <property type="match status" value="1"/>
</dbReference>
<feature type="domain" description="Methylguanine DNA methyltransferase ribonuclease-like" evidence="10">
    <location>
        <begin position="3"/>
        <end position="65"/>
    </location>
</feature>
<dbReference type="SUPFAM" id="SSF53155">
    <property type="entry name" value="Methylated DNA-protein cysteine methyltransferase domain"/>
    <property type="match status" value="1"/>
</dbReference>
<dbReference type="HAMAP" id="MF_00772">
    <property type="entry name" value="OGT"/>
    <property type="match status" value="1"/>
</dbReference>
<keyword evidence="6 8" id="KW-0234">DNA repair</keyword>
<sequence length="180" mass="20530">MDYASTIESPIGKLTILADDEFVCSITFAEKNIDHLTENVLTKKVSQQLNDYFKGNLKHFDFPIKQKGTEFQQEVWQNLLAIAYGETTSYAKFSAHHPLAIRAIAAANGKNDIAIVVPCHRVIGSNGKLVGYAGGLWRKQWLLQHEREVAQKGQTELKFKHIYIEDDIRKSRYQKLFKSC</sequence>
<dbReference type="InterPro" id="IPR023546">
    <property type="entry name" value="MGMT"/>
</dbReference>
<dbReference type="PROSITE" id="PS00374">
    <property type="entry name" value="MGMT"/>
    <property type="match status" value="1"/>
</dbReference>
<comment type="catalytic activity">
    <reaction evidence="1 8">
        <text>a 4-O-methyl-thymidine in DNA + L-cysteinyl-[protein] = a thymidine in DNA + S-methyl-L-cysteinyl-[protein]</text>
        <dbReference type="Rhea" id="RHEA:53428"/>
        <dbReference type="Rhea" id="RHEA-COMP:10131"/>
        <dbReference type="Rhea" id="RHEA-COMP:10132"/>
        <dbReference type="Rhea" id="RHEA-COMP:13555"/>
        <dbReference type="Rhea" id="RHEA-COMP:13556"/>
        <dbReference type="ChEBI" id="CHEBI:29950"/>
        <dbReference type="ChEBI" id="CHEBI:82612"/>
        <dbReference type="ChEBI" id="CHEBI:137386"/>
        <dbReference type="ChEBI" id="CHEBI:137387"/>
        <dbReference type="EC" id="2.1.1.63"/>
    </reaction>
</comment>
<dbReference type="PANTHER" id="PTHR10815">
    <property type="entry name" value="METHYLATED-DNA--PROTEIN-CYSTEINE METHYLTRANSFERASE"/>
    <property type="match status" value="1"/>
</dbReference>
<evidence type="ECO:0000256" key="4">
    <source>
        <dbReference type="ARBA" id="ARBA00022679"/>
    </source>
</evidence>
<gene>
    <name evidence="11" type="ORF">GCM10022246_16030</name>
</gene>
<dbReference type="Pfam" id="PF02870">
    <property type="entry name" value="Methyltransf_1N"/>
    <property type="match status" value="1"/>
</dbReference>
<name>A0ABP7PD08_9SPHI</name>
<dbReference type="NCBIfam" id="TIGR00589">
    <property type="entry name" value="ogt"/>
    <property type="match status" value="1"/>
</dbReference>
<dbReference type="Pfam" id="PF01035">
    <property type="entry name" value="DNA_binding_1"/>
    <property type="match status" value="1"/>
</dbReference>
<evidence type="ECO:0000256" key="5">
    <source>
        <dbReference type="ARBA" id="ARBA00022763"/>
    </source>
</evidence>
<organism evidence="11 12">
    <name type="scientific">Pedobacter ginsengiterrae</name>
    <dbReference type="NCBI Taxonomy" id="871696"/>
    <lineage>
        <taxon>Bacteria</taxon>
        <taxon>Pseudomonadati</taxon>
        <taxon>Bacteroidota</taxon>
        <taxon>Sphingobacteriia</taxon>
        <taxon>Sphingobacteriales</taxon>
        <taxon>Sphingobacteriaceae</taxon>
        <taxon>Pedobacter</taxon>
    </lineage>
</organism>
<comment type="subcellular location">
    <subcellularLocation>
        <location evidence="8">Cytoplasm</location>
    </subcellularLocation>
</comment>
<comment type="miscellaneous">
    <text evidence="8">This enzyme catalyzes only one turnover and therefore is not strictly catalytic. According to one definition, an enzyme is a biocatalyst that acts repeatedly and over many reaction cycles.</text>
</comment>
<comment type="similarity">
    <text evidence="8">Belongs to the MGMT family.</text>
</comment>
<dbReference type="InterPro" id="IPR001497">
    <property type="entry name" value="MethylDNA_cys_MeTrfase_AS"/>
</dbReference>
<comment type="function">
    <text evidence="8">Involved in the cellular defense against the biological effects of O6-methylguanine (O6-MeG) and O4-methylthymine (O4-MeT) in DNA. Repairs the methylated nucleobase in DNA by stoichiometrically transferring the methyl group to a cysteine residue in the enzyme. This is a suicide reaction: the enzyme is irreversibly inactivated.</text>
</comment>
<dbReference type="InterPro" id="IPR036217">
    <property type="entry name" value="MethylDNA_cys_MeTrfase_DNAb"/>
</dbReference>
<comment type="catalytic activity">
    <reaction evidence="7 8">
        <text>a 6-O-methyl-2'-deoxyguanosine in DNA + L-cysteinyl-[protein] = S-methyl-L-cysteinyl-[protein] + a 2'-deoxyguanosine in DNA</text>
        <dbReference type="Rhea" id="RHEA:24000"/>
        <dbReference type="Rhea" id="RHEA-COMP:10131"/>
        <dbReference type="Rhea" id="RHEA-COMP:10132"/>
        <dbReference type="Rhea" id="RHEA-COMP:11367"/>
        <dbReference type="Rhea" id="RHEA-COMP:11368"/>
        <dbReference type="ChEBI" id="CHEBI:29950"/>
        <dbReference type="ChEBI" id="CHEBI:82612"/>
        <dbReference type="ChEBI" id="CHEBI:85445"/>
        <dbReference type="ChEBI" id="CHEBI:85448"/>
        <dbReference type="EC" id="2.1.1.63"/>
    </reaction>
</comment>
<dbReference type="Gene3D" id="3.30.160.70">
    <property type="entry name" value="Methylated DNA-protein cysteine methyltransferase domain"/>
    <property type="match status" value="1"/>
</dbReference>
<reference evidence="12" key="1">
    <citation type="journal article" date="2019" name="Int. J. Syst. Evol. Microbiol.">
        <title>The Global Catalogue of Microorganisms (GCM) 10K type strain sequencing project: providing services to taxonomists for standard genome sequencing and annotation.</title>
        <authorList>
            <consortium name="The Broad Institute Genomics Platform"/>
            <consortium name="The Broad Institute Genome Sequencing Center for Infectious Disease"/>
            <person name="Wu L."/>
            <person name="Ma J."/>
        </authorList>
    </citation>
    <scope>NUCLEOTIDE SEQUENCE [LARGE SCALE GENOMIC DNA]</scope>
    <source>
        <strain evidence="12">JCM 17338</strain>
    </source>
</reference>
<dbReference type="InterPro" id="IPR014048">
    <property type="entry name" value="MethylDNA_cys_MeTrfase_DNA-bd"/>
</dbReference>
<dbReference type="SUPFAM" id="SSF46767">
    <property type="entry name" value="Methylated DNA-protein cysteine methyltransferase, C-terminal domain"/>
    <property type="match status" value="1"/>
</dbReference>
<dbReference type="Gene3D" id="1.10.10.10">
    <property type="entry name" value="Winged helix-like DNA-binding domain superfamily/Winged helix DNA-binding domain"/>
    <property type="match status" value="1"/>
</dbReference>
<dbReference type="Proteomes" id="UP001501081">
    <property type="component" value="Unassembled WGS sequence"/>
</dbReference>
<dbReference type="InterPro" id="IPR008332">
    <property type="entry name" value="MethylG_MeTrfase_N"/>
</dbReference>
<proteinExistence type="inferred from homology"/>
<keyword evidence="12" id="KW-1185">Reference proteome</keyword>